<proteinExistence type="predicted"/>
<keyword evidence="2" id="KW-1185">Reference proteome</keyword>
<dbReference type="Proteomes" id="UP000838756">
    <property type="component" value="Unassembled WGS sequence"/>
</dbReference>
<name>A0A8S4QMF6_9NEOP</name>
<accession>A0A8S4QMF6</accession>
<evidence type="ECO:0000313" key="2">
    <source>
        <dbReference type="Proteomes" id="UP000838756"/>
    </source>
</evidence>
<gene>
    <name evidence="1" type="primary">jg20706</name>
    <name evidence="1" type="ORF">PAEG_LOCUS3835</name>
</gene>
<dbReference type="AlphaFoldDB" id="A0A8S4QMF6"/>
<comment type="caution">
    <text evidence="1">The sequence shown here is derived from an EMBL/GenBank/DDBJ whole genome shotgun (WGS) entry which is preliminary data.</text>
</comment>
<sequence>MFKTSIEILQSQLIRSNGRILFRNTFESEAINRDAGSEPAPAACERPPALVTQTCARRVAPTEHSSFTSFDKM</sequence>
<evidence type="ECO:0000313" key="1">
    <source>
        <dbReference type="EMBL" id="CAH2215749.1"/>
    </source>
</evidence>
<dbReference type="EMBL" id="CAKXAJ010012679">
    <property type="protein sequence ID" value="CAH2215749.1"/>
    <property type="molecule type" value="Genomic_DNA"/>
</dbReference>
<protein>
    <submittedName>
        <fullName evidence="1">Jg20706 protein</fullName>
    </submittedName>
</protein>
<organism evidence="1 2">
    <name type="scientific">Pararge aegeria aegeria</name>
    <dbReference type="NCBI Taxonomy" id="348720"/>
    <lineage>
        <taxon>Eukaryota</taxon>
        <taxon>Metazoa</taxon>
        <taxon>Ecdysozoa</taxon>
        <taxon>Arthropoda</taxon>
        <taxon>Hexapoda</taxon>
        <taxon>Insecta</taxon>
        <taxon>Pterygota</taxon>
        <taxon>Neoptera</taxon>
        <taxon>Endopterygota</taxon>
        <taxon>Lepidoptera</taxon>
        <taxon>Glossata</taxon>
        <taxon>Ditrysia</taxon>
        <taxon>Papilionoidea</taxon>
        <taxon>Nymphalidae</taxon>
        <taxon>Satyrinae</taxon>
        <taxon>Satyrini</taxon>
        <taxon>Parargina</taxon>
        <taxon>Pararge</taxon>
    </lineage>
</organism>
<reference evidence="1" key="1">
    <citation type="submission" date="2022-03" db="EMBL/GenBank/DDBJ databases">
        <authorList>
            <person name="Lindestad O."/>
        </authorList>
    </citation>
    <scope>NUCLEOTIDE SEQUENCE</scope>
</reference>